<evidence type="ECO:0000313" key="2">
    <source>
        <dbReference type="EMBL" id="EEE03504.1"/>
    </source>
</evidence>
<feature type="compositionally biased region" description="Low complexity" evidence="1">
    <location>
        <begin position="19"/>
        <end position="29"/>
    </location>
</feature>
<proteinExistence type="predicted"/>
<comment type="caution">
    <text evidence="2">The sequence shown here is derived from an EMBL/GenBank/DDBJ whole genome shotgun (WGS) entry which is preliminary data.</text>
</comment>
<accession>B9C0B2</accession>
<dbReference type="EMBL" id="ACFC01000025">
    <property type="protein sequence ID" value="EEE03504.1"/>
    <property type="molecule type" value="Genomic_DNA"/>
</dbReference>
<feature type="region of interest" description="Disordered" evidence="1">
    <location>
        <begin position="1"/>
        <end position="32"/>
    </location>
</feature>
<sequence length="46" mass="5237">MRADVGIRITQRRSDRPARLAPHAAARSVRGARRRPIRLTFVRQSG</sequence>
<dbReference type="Proteomes" id="UP000004535">
    <property type="component" value="Unassembled WGS sequence"/>
</dbReference>
<evidence type="ECO:0000256" key="1">
    <source>
        <dbReference type="SAM" id="MobiDB-lite"/>
    </source>
</evidence>
<name>B9C0B2_9BURK</name>
<protein>
    <submittedName>
        <fullName evidence="2">Uncharacterized protein</fullName>
    </submittedName>
</protein>
<dbReference type="AlphaFoldDB" id="B9C0B2"/>
<gene>
    <name evidence="2" type="ORF">BURMUCGD2_0099</name>
</gene>
<reference evidence="2 3" key="1">
    <citation type="journal article" date="2012" name="J. Bacteriol.">
        <title>Draft Genome Sequence Determination for Cystic Fibrosis and Chronic Granulomatous Disease Burkholderia multivorans Isolates.</title>
        <authorList>
            <person name="Varga J.J."/>
            <person name="Losada L."/>
            <person name="Zelazny A.M."/>
            <person name="Brinkac L."/>
            <person name="Harkins D."/>
            <person name="Radune D."/>
            <person name="Hostetler J."/>
            <person name="Sampaio E.P."/>
            <person name="Ronning C.M."/>
            <person name="Nierman W.C."/>
            <person name="Greenberg D.E."/>
            <person name="Holland S.M."/>
            <person name="Goldberg J.B."/>
        </authorList>
    </citation>
    <scope>NUCLEOTIDE SEQUENCE [LARGE SCALE GENOMIC DNA]</scope>
    <source>
        <strain evidence="2 3">CGD2</strain>
    </source>
</reference>
<evidence type="ECO:0000313" key="3">
    <source>
        <dbReference type="Proteomes" id="UP000004535"/>
    </source>
</evidence>
<organism evidence="2 3">
    <name type="scientific">Burkholderia multivorans CGD2</name>
    <dbReference type="NCBI Taxonomy" id="513052"/>
    <lineage>
        <taxon>Bacteria</taxon>
        <taxon>Pseudomonadati</taxon>
        <taxon>Pseudomonadota</taxon>
        <taxon>Betaproteobacteria</taxon>
        <taxon>Burkholderiales</taxon>
        <taxon>Burkholderiaceae</taxon>
        <taxon>Burkholderia</taxon>
        <taxon>Burkholderia cepacia complex</taxon>
    </lineage>
</organism>